<dbReference type="Proteomes" id="UP000315689">
    <property type="component" value="Unassembled WGS sequence"/>
</dbReference>
<dbReference type="AlphaFoldDB" id="A0A554LKV3"/>
<protein>
    <submittedName>
        <fullName evidence="1">Uncharacterized protein</fullName>
    </submittedName>
</protein>
<reference evidence="1 2" key="1">
    <citation type="submission" date="2017-07" db="EMBL/GenBank/DDBJ databases">
        <title>Mechanisms for carbon and nitrogen cycling indicate functional differentiation within the Candidate Phyla Radiation.</title>
        <authorList>
            <person name="Danczak R.E."/>
            <person name="Johnston M.D."/>
            <person name="Kenah C."/>
            <person name="Slattery M."/>
            <person name="Wrighton K.C."/>
            <person name="Wilkins M.J."/>
        </authorList>
    </citation>
    <scope>NUCLEOTIDE SEQUENCE [LARGE SCALE GENOMIC DNA]</scope>
    <source>
        <strain evidence="1">Licking1014_7</strain>
    </source>
</reference>
<comment type="caution">
    <text evidence="1">The sequence shown here is derived from an EMBL/GenBank/DDBJ whole genome shotgun (WGS) entry which is preliminary data.</text>
</comment>
<evidence type="ECO:0000313" key="2">
    <source>
        <dbReference type="Proteomes" id="UP000315689"/>
    </source>
</evidence>
<evidence type="ECO:0000313" key="1">
    <source>
        <dbReference type="EMBL" id="TSC93493.1"/>
    </source>
</evidence>
<accession>A0A554LKV3</accession>
<gene>
    <name evidence="1" type="ORF">CEN89_30</name>
</gene>
<organism evidence="1 2">
    <name type="scientific">Candidatus Berkelbacteria bacterium Licking1014_7</name>
    <dbReference type="NCBI Taxonomy" id="2017147"/>
    <lineage>
        <taxon>Bacteria</taxon>
        <taxon>Candidatus Berkelbacteria</taxon>
    </lineage>
</organism>
<dbReference type="EMBL" id="VMGK01000001">
    <property type="protein sequence ID" value="TSC93493.1"/>
    <property type="molecule type" value="Genomic_DNA"/>
</dbReference>
<name>A0A554LKV3_9BACT</name>
<proteinExistence type="predicted"/>
<sequence length="78" mass="8867">MENKEALCHTGYYTPEVICEALGINLGDYEKISEVHKKNLQHYLRMAICLLEIDIGLITDDQKKSLQSIKSIQECLAV</sequence>